<gene>
    <name evidence="2" type="ORF">DFJ69_2102</name>
</gene>
<name>A0A3D9SL70_9ACTN</name>
<evidence type="ECO:0000313" key="2">
    <source>
        <dbReference type="EMBL" id="REE96659.1"/>
    </source>
</evidence>
<comment type="caution">
    <text evidence="2">The sequence shown here is derived from an EMBL/GenBank/DDBJ whole genome shotgun (WGS) entry which is preliminary data.</text>
</comment>
<sequence length="190" mass="20592">MGERIRASIFAGYHAFRITEPGRTRTREVSDRSNGLIDAQPGGVAIVFTGVHTGEVDVTLDVRDRPPPSADTDTWDDVVEVSLHAPEGQVRVSSVGAETEDEHLLPVATPAGPGDYRIRVHARGRDGDPAAEATEFDFGDEDDDYDGALEDDGTTEEYLVMVWPAPTAPTTVHKQTDAYGAALREHARKP</sequence>
<reference evidence="2 3" key="1">
    <citation type="submission" date="2018-08" db="EMBL/GenBank/DDBJ databases">
        <title>Sequencing the genomes of 1000 actinobacteria strains.</title>
        <authorList>
            <person name="Klenk H.-P."/>
        </authorList>
    </citation>
    <scope>NUCLEOTIDE SEQUENCE [LARGE SCALE GENOMIC DNA]</scope>
    <source>
        <strain evidence="2 3">DSM 43927</strain>
    </source>
</reference>
<feature type="compositionally biased region" description="Acidic residues" evidence="1">
    <location>
        <begin position="134"/>
        <end position="150"/>
    </location>
</feature>
<organism evidence="2 3">
    <name type="scientific">Thermomonospora umbrina</name>
    <dbReference type="NCBI Taxonomy" id="111806"/>
    <lineage>
        <taxon>Bacteria</taxon>
        <taxon>Bacillati</taxon>
        <taxon>Actinomycetota</taxon>
        <taxon>Actinomycetes</taxon>
        <taxon>Streptosporangiales</taxon>
        <taxon>Thermomonosporaceae</taxon>
        <taxon>Thermomonospora</taxon>
    </lineage>
</organism>
<feature type="region of interest" description="Disordered" evidence="1">
    <location>
        <begin position="126"/>
        <end position="150"/>
    </location>
</feature>
<protein>
    <submittedName>
        <fullName evidence="2">Uncharacterized protein</fullName>
    </submittedName>
</protein>
<dbReference type="AlphaFoldDB" id="A0A3D9SL70"/>
<keyword evidence="3" id="KW-1185">Reference proteome</keyword>
<proteinExistence type="predicted"/>
<evidence type="ECO:0000313" key="3">
    <source>
        <dbReference type="Proteomes" id="UP000256661"/>
    </source>
</evidence>
<evidence type="ECO:0000256" key="1">
    <source>
        <dbReference type="SAM" id="MobiDB-lite"/>
    </source>
</evidence>
<accession>A0A3D9SL70</accession>
<dbReference type="Proteomes" id="UP000256661">
    <property type="component" value="Unassembled WGS sequence"/>
</dbReference>
<dbReference type="EMBL" id="QTTT01000001">
    <property type="protein sequence ID" value="REE96659.1"/>
    <property type="molecule type" value="Genomic_DNA"/>
</dbReference>